<feature type="transmembrane region" description="Helical" evidence="6">
    <location>
        <begin position="324"/>
        <end position="349"/>
    </location>
</feature>
<proteinExistence type="predicted"/>
<evidence type="ECO:0000256" key="6">
    <source>
        <dbReference type="SAM" id="Phobius"/>
    </source>
</evidence>
<keyword evidence="3 6" id="KW-1133">Transmembrane helix</keyword>
<feature type="region of interest" description="Disordered" evidence="5">
    <location>
        <begin position="1868"/>
        <end position="1896"/>
    </location>
</feature>
<dbReference type="Gramene" id="PNW86988">
    <property type="protein sequence ID" value="PNW86988"/>
    <property type="gene ID" value="CHLRE_02g104250v5"/>
</dbReference>
<feature type="region of interest" description="Disordered" evidence="5">
    <location>
        <begin position="1811"/>
        <end position="1831"/>
    </location>
</feature>
<dbReference type="EMBL" id="CM008963">
    <property type="protein sequence ID" value="PNW86988.1"/>
    <property type="molecule type" value="Genomic_DNA"/>
</dbReference>
<feature type="region of interest" description="Disordered" evidence="5">
    <location>
        <begin position="1421"/>
        <end position="1580"/>
    </location>
</feature>
<evidence type="ECO:0000313" key="10">
    <source>
        <dbReference type="Proteomes" id="UP000006906"/>
    </source>
</evidence>
<dbReference type="InterPro" id="IPR036719">
    <property type="entry name" value="Neuro-gated_channel_TM_sf"/>
</dbReference>
<dbReference type="GO" id="GO:0045202">
    <property type="term" value="C:synapse"/>
    <property type="evidence" value="ECO:0000318"/>
    <property type="project" value="GO_Central"/>
</dbReference>
<feature type="transmembrane region" description="Helical" evidence="6">
    <location>
        <begin position="294"/>
        <end position="312"/>
    </location>
</feature>
<feature type="compositionally biased region" description="Gly residues" evidence="5">
    <location>
        <begin position="1164"/>
        <end position="1175"/>
    </location>
</feature>
<dbReference type="KEGG" id="cre:CHLRE_02g104250v5"/>
<dbReference type="GO" id="GO:0005230">
    <property type="term" value="F:extracellular ligand-gated monoatomic ion channel activity"/>
    <property type="evidence" value="ECO:0007669"/>
    <property type="project" value="InterPro"/>
</dbReference>
<accession>A0A2K3E2H7</accession>
<feature type="compositionally biased region" description="Low complexity" evidence="5">
    <location>
        <begin position="816"/>
        <end position="832"/>
    </location>
</feature>
<dbReference type="SUPFAM" id="SSF90112">
    <property type="entry name" value="Neurotransmitter-gated ion-channel transmembrane pore"/>
    <property type="match status" value="1"/>
</dbReference>
<dbReference type="Pfam" id="PF02932">
    <property type="entry name" value="Neur_chan_memb"/>
    <property type="match status" value="1"/>
</dbReference>
<dbReference type="GO" id="GO:0030594">
    <property type="term" value="F:neurotransmitter receptor activity"/>
    <property type="evidence" value="ECO:0000318"/>
    <property type="project" value="GO_Central"/>
</dbReference>
<feature type="region of interest" description="Disordered" evidence="5">
    <location>
        <begin position="1621"/>
        <end position="1779"/>
    </location>
</feature>
<dbReference type="GO" id="GO:0005886">
    <property type="term" value="C:plasma membrane"/>
    <property type="evidence" value="ECO:0000318"/>
    <property type="project" value="GO_Central"/>
</dbReference>
<feature type="compositionally biased region" description="Basic and acidic residues" evidence="5">
    <location>
        <begin position="1740"/>
        <end position="1773"/>
    </location>
</feature>
<evidence type="ECO:0008006" key="11">
    <source>
        <dbReference type="Google" id="ProtNLM"/>
    </source>
</evidence>
<protein>
    <recommendedName>
        <fullName evidence="11">Neurotransmitter-gated ion-channel ligand-binding domain-containing protein</fullName>
    </recommendedName>
</protein>
<dbReference type="RefSeq" id="XP_042927404.1">
    <property type="nucleotide sequence ID" value="XM_043059770.1"/>
</dbReference>
<sequence length="2096" mass="217143">MESISSTLVARRNTQGLAKQNASGTSTDTLGAQPEGGAAQSALLAFLFQNYDKTAVPNDADGTPVLVDMNMALHKILAINLQEGTMDLNVWFRLHWKDPRLAWNASEWGVHKLYVLNQELRYMDIWCPDVTLWNSPFDIATTLGAQSPIIRPSGDVNWGRNGMIRVACNFKGLRAFPFGPVKCLMEWGTWSHGPLSVTLTEAPQGGATIAGNSLTDMRGAKAVEWKFGSVTSWVHRYPAYPCCPDESNWPVILVDVLLLRTQTLFALKIVVPQVVLALVSFMTFWLSPECGERLGVAVTIPLALAVYDLLVYSTLPASDDISCIGAIGLLGFLFSVVTLVINGAVIQLYHYREPRWIMGSGTIWAIWLRFRQQRVWGALLEVLDKLETELIKQHLKDSKVAKRERHAAAPRAHRQSFMYDWVSFKQQPQQQPHPEDDDAKPLSTSRAAEHASSVLPDGVAAMRRASLTGPSRGRRLSRINISLLPPASSLPVERFTSPARLPSITGPSRIPLQLAQRTSPSGGGMVASAFATAAGAATLASSSLQRSPTQETADGERGARPDSARQQQGAPKSSLRGTVSSLKQLGIAALATTTLAASAAATRNNGDRSHRMPRASFAGPDSDAGASPSPPGDRGDEAAASMDAAAQQRRKSGRLRWAGEEFTDPGKPGSQQQPMMHRDGRPSARQLRPALSSASVTGRRLQARVSFSGVVHSGEQDESRQERPRWEQDAGEEDGQGGKAGQAADSYAYNSSDAVELGGLSLSRRPGESGPVLSAAATPPPRPGVVELAPAIDADEFDLNDFDFETGVRLSDLRTSNPGSAAPVAPSPTAAASPPPLSPASSLTHTANASAAVPFDGRFEVTTPTRGGAAALPQGTPYGSGGGARPGAPTQAAGLQPHIFERFSSGLSSSASGTVAGARPQQAAAPTAALLSTGSGRLQANTPGLSPQSVTAAAPAALQQQASSATAQPFSSQPGSAALPGFMPKSSPASSQAGSHHLLATDTAAQPMLVPYAHQRANSSAAGSWHPAVVGGHSSGGRSPVAISSELASGLLPPLPPMLQHHHQQQQYQQQQQQQASPEYVSHMVPQTVAAAAAYMRTPSSSVSDLGGPMQRASTFSAGADGASRFVSGGCGTAGLRSFAAAGHRGSATAAPAGFGSRISGSGFPSGSGSMGGDVGSQAQQQSSSAVLLAKSNSGLQGGDSHIEWAIRMSDMEDEDPSASSAAAAQSALAATPAGAMSPVAAAAVSSVGSGQKRGNASPSMRTAAGHRGRYQGQPVNGHDEELEATAAAVRSAGWEGLAEDAAGSAPADSQGAEPYGVHHAARKDVAGAAGAGRPGGRQGGAEQPEQPLQQPRPPAPAGGRARERRSGYMPTAGDGGGGGGFYPVMPPPPAAPRPPAPPPFPPPLVSPAIVIGAQPAPLPNAAIFRSLPPPPPLLPPPPGAPLPPPVAPPPLPLQSSGSEALRSEPARWDVPGTAAAATIPPSDSEAARSPASNLSPSSADAQQGTASNAPTRVPSSRTASLPLSVPPSLQPRHSRNGRVTFAATESQRSLSPSRASNTSIGAGPAASPPVPDSTSGAGVASQVVAARNITARGAAQLSSSRLRWAVSPFSSLNTVADSAAAADMPGHDTWGNPDGDGRPGPWPGLQSDGLLSPEDPSPLPEPPGDLRLTGPPDAARRLQPPTQQGSGAERGPSAGAVEADDALGSEAGPLAGRVRRLYTGEPAASARSTTEPHPPPPERTSDKSEARSSGGRGRDSGSARGAARRDRRDSLERLGVGDVNAFTGMRLSVQEVDEETARFVQAVEQARAAAASQDGGGRGPSGGARGDCANLQECGSDPLAHQPTGWGELAAAGAGAREGNAYCDEPDAGGGGARGQGTGAEMCGAEGTEYGDEQEQEQEQELTLDAVLHVETPEVLEMYLQMILVNPSHELMAIRERVANAVNVFGMEDLVLRLFPIVGRPEAAPMGYGAAEGGGGGATSRRASFVHGGGNSFRQSTYGGQGATSGTARRRRGIVRGAGRRVHHQVGAKAEFHTKIGDEYNAKWRLLSSFIDAVSRYVMPLFYLVGFLFIMWQKVWANDELSDGPSPEASALGEQ</sequence>
<keyword evidence="10" id="KW-1185">Reference proteome</keyword>
<dbReference type="GO" id="GO:0007268">
    <property type="term" value="P:chemical synaptic transmission"/>
    <property type="evidence" value="ECO:0000318"/>
    <property type="project" value="GO_Central"/>
</dbReference>
<feature type="region of interest" description="Disordered" evidence="5">
    <location>
        <begin position="600"/>
        <end position="744"/>
    </location>
</feature>
<evidence type="ECO:0000313" key="9">
    <source>
        <dbReference type="EMBL" id="PNW86988.1"/>
    </source>
</evidence>
<feature type="compositionally biased region" description="Low complexity" evidence="5">
    <location>
        <begin position="618"/>
        <end position="627"/>
    </location>
</feature>
<feature type="transmembrane region" description="Helical" evidence="6">
    <location>
        <begin position="265"/>
        <end position="287"/>
    </location>
</feature>
<feature type="region of interest" description="Disordered" evidence="5">
    <location>
        <begin position="539"/>
        <end position="578"/>
    </location>
</feature>
<feature type="compositionally biased region" description="Low complexity" evidence="5">
    <location>
        <begin position="1341"/>
        <end position="1350"/>
    </location>
</feature>
<dbReference type="InterPro" id="IPR006202">
    <property type="entry name" value="Neur_chan_lig-bd"/>
</dbReference>
<feature type="compositionally biased region" description="Basic and acidic residues" evidence="5">
    <location>
        <begin position="714"/>
        <end position="728"/>
    </location>
</feature>
<dbReference type="GO" id="GO:0034220">
    <property type="term" value="P:monoatomic ion transmembrane transport"/>
    <property type="evidence" value="ECO:0000318"/>
    <property type="project" value="GO_Central"/>
</dbReference>
<feature type="compositionally biased region" description="Gly residues" evidence="5">
    <location>
        <begin position="1815"/>
        <end position="1826"/>
    </location>
</feature>
<feature type="compositionally biased region" description="Low complexity" evidence="5">
    <location>
        <begin position="1065"/>
        <end position="1075"/>
    </location>
</feature>
<feature type="compositionally biased region" description="Gly residues" evidence="5">
    <location>
        <begin position="1330"/>
        <end position="1340"/>
    </location>
</feature>
<dbReference type="InterPro" id="IPR036734">
    <property type="entry name" value="Neur_chan_lig-bd_sf"/>
</dbReference>
<dbReference type="GeneID" id="5725323"/>
<evidence type="ECO:0000256" key="1">
    <source>
        <dbReference type="ARBA" id="ARBA00004141"/>
    </source>
</evidence>
<dbReference type="CDD" id="cd18989">
    <property type="entry name" value="LGIC_ECD_cation"/>
    <property type="match status" value="1"/>
</dbReference>
<evidence type="ECO:0000256" key="5">
    <source>
        <dbReference type="SAM" id="MobiDB-lite"/>
    </source>
</evidence>
<feature type="region of interest" description="Disordered" evidence="5">
    <location>
        <begin position="1248"/>
        <end position="1277"/>
    </location>
</feature>
<comment type="subcellular location">
    <subcellularLocation>
        <location evidence="1">Membrane</location>
        <topology evidence="1">Multi-pass membrane protein</topology>
    </subcellularLocation>
</comment>
<dbReference type="GO" id="GO:1902495">
    <property type="term" value="C:transmembrane transporter complex"/>
    <property type="evidence" value="ECO:0000318"/>
    <property type="project" value="GO_Central"/>
</dbReference>
<feature type="compositionally biased region" description="Polar residues" evidence="5">
    <location>
        <begin position="936"/>
        <end position="945"/>
    </location>
</feature>
<name>A0A2K3E2H7_CHLRE</name>
<dbReference type="GO" id="GO:0004888">
    <property type="term" value="F:transmembrane signaling receptor activity"/>
    <property type="evidence" value="ECO:0007669"/>
    <property type="project" value="InterPro"/>
</dbReference>
<feature type="compositionally biased region" description="Basic and acidic residues" evidence="5">
    <location>
        <begin position="554"/>
        <end position="563"/>
    </location>
</feature>
<feature type="region of interest" description="Disordered" evidence="5">
    <location>
        <begin position="866"/>
        <end position="892"/>
    </location>
</feature>
<feature type="region of interest" description="Disordered" evidence="5">
    <location>
        <begin position="935"/>
        <end position="995"/>
    </location>
</feature>
<keyword evidence="4 6" id="KW-0472">Membrane</keyword>
<feature type="region of interest" description="Disordered" evidence="5">
    <location>
        <begin position="1328"/>
        <end position="1407"/>
    </location>
</feature>
<feature type="region of interest" description="Disordered" evidence="5">
    <location>
        <begin position="427"/>
        <end position="460"/>
    </location>
</feature>
<feature type="region of interest" description="Disordered" evidence="5">
    <location>
        <begin position="813"/>
        <end position="845"/>
    </location>
</feature>
<dbReference type="CDD" id="cd19051">
    <property type="entry name" value="LGIC_TM_cation"/>
    <property type="match status" value="1"/>
</dbReference>
<dbReference type="Gene3D" id="2.70.170.10">
    <property type="entry name" value="Neurotransmitter-gated ion-channel ligand-binding domain"/>
    <property type="match status" value="1"/>
</dbReference>
<keyword evidence="2 6" id="KW-0812">Transmembrane</keyword>
<feature type="domain" description="Neurotransmitter-gated ion-channel ligand-binding" evidence="7">
    <location>
        <begin position="41"/>
        <end position="260"/>
    </location>
</feature>
<feature type="compositionally biased region" description="Low complexity" evidence="5">
    <location>
        <begin position="946"/>
        <end position="974"/>
    </location>
</feature>
<dbReference type="SUPFAM" id="SSF63712">
    <property type="entry name" value="Nicotinic receptor ligand binding domain-like"/>
    <property type="match status" value="1"/>
</dbReference>
<feature type="region of interest" description="Disordered" evidence="5">
    <location>
        <begin position="1048"/>
        <end position="1078"/>
    </location>
</feature>
<evidence type="ECO:0000256" key="3">
    <source>
        <dbReference type="ARBA" id="ARBA00022989"/>
    </source>
</evidence>
<feature type="domain" description="Neurotransmitter-gated ion-channel transmembrane" evidence="8">
    <location>
        <begin position="269"/>
        <end position="356"/>
    </location>
</feature>
<dbReference type="InterPro" id="IPR006029">
    <property type="entry name" value="Neurotrans-gated_channel_TM"/>
</dbReference>
<dbReference type="OrthoDB" id="5975154at2759"/>
<organism evidence="9 10">
    <name type="scientific">Chlamydomonas reinhardtii</name>
    <name type="common">Chlamydomonas smithii</name>
    <dbReference type="NCBI Taxonomy" id="3055"/>
    <lineage>
        <taxon>Eukaryota</taxon>
        <taxon>Viridiplantae</taxon>
        <taxon>Chlorophyta</taxon>
        <taxon>core chlorophytes</taxon>
        <taxon>Chlorophyceae</taxon>
        <taxon>CS clade</taxon>
        <taxon>Chlamydomonadales</taxon>
        <taxon>Chlamydomonadaceae</taxon>
        <taxon>Chlamydomonas</taxon>
    </lineage>
</organism>
<dbReference type="Gene3D" id="1.20.58.390">
    <property type="entry name" value="Neurotransmitter-gated ion-channel transmembrane domain"/>
    <property type="match status" value="1"/>
</dbReference>
<feature type="compositionally biased region" description="Polar residues" evidence="5">
    <location>
        <begin position="564"/>
        <end position="578"/>
    </location>
</feature>
<dbReference type="GO" id="GO:0043005">
    <property type="term" value="C:neuron projection"/>
    <property type="evidence" value="ECO:0000318"/>
    <property type="project" value="GO_Central"/>
</dbReference>
<feature type="compositionally biased region" description="Pro residues" evidence="5">
    <location>
        <begin position="1428"/>
        <end position="1453"/>
    </location>
</feature>
<feature type="compositionally biased region" description="Low complexity" evidence="5">
    <location>
        <begin position="1644"/>
        <end position="1655"/>
    </location>
</feature>
<evidence type="ECO:0000256" key="2">
    <source>
        <dbReference type="ARBA" id="ARBA00022692"/>
    </source>
</evidence>
<feature type="region of interest" description="Disordered" evidence="5">
    <location>
        <begin position="760"/>
        <end position="784"/>
    </location>
</feature>
<evidence type="ECO:0000259" key="8">
    <source>
        <dbReference type="Pfam" id="PF02932"/>
    </source>
</evidence>
<dbReference type="InParanoid" id="A0A2K3E2H7"/>
<feature type="region of interest" description="Disordered" evidence="5">
    <location>
        <begin position="1161"/>
        <end position="1184"/>
    </location>
</feature>
<dbReference type="GO" id="GO:0042391">
    <property type="term" value="P:regulation of membrane potential"/>
    <property type="evidence" value="ECO:0000318"/>
    <property type="project" value="GO_Central"/>
</dbReference>
<gene>
    <name evidence="9" type="ORF">CHLRE_02g104250v5</name>
</gene>
<feature type="compositionally biased region" description="Gly residues" evidence="5">
    <location>
        <begin position="1869"/>
        <end position="1879"/>
    </location>
</feature>
<dbReference type="InterPro" id="IPR038050">
    <property type="entry name" value="Neuro_actylchol_rec"/>
</dbReference>
<feature type="region of interest" description="Disordered" evidence="5">
    <location>
        <begin position="1990"/>
        <end position="2013"/>
    </location>
</feature>
<dbReference type="PANTHER" id="PTHR18945">
    <property type="entry name" value="NEUROTRANSMITTER GATED ION CHANNEL"/>
    <property type="match status" value="1"/>
</dbReference>
<dbReference type="Proteomes" id="UP000006906">
    <property type="component" value="Chromosome 2"/>
</dbReference>
<dbReference type="Pfam" id="PF02931">
    <property type="entry name" value="Neur_chan_LBD"/>
    <property type="match status" value="1"/>
</dbReference>
<evidence type="ECO:0000259" key="7">
    <source>
        <dbReference type="Pfam" id="PF02931"/>
    </source>
</evidence>
<feature type="region of interest" description="Disordered" evidence="5">
    <location>
        <begin position="501"/>
        <end position="523"/>
    </location>
</feature>
<evidence type="ECO:0000256" key="4">
    <source>
        <dbReference type="ARBA" id="ARBA00023136"/>
    </source>
</evidence>
<feature type="compositionally biased region" description="Pro residues" evidence="5">
    <location>
        <begin position="1385"/>
        <end position="1406"/>
    </location>
</feature>
<feature type="compositionally biased region" description="Polar residues" evidence="5">
    <location>
        <begin position="1544"/>
        <end position="1561"/>
    </location>
</feature>
<reference evidence="9 10" key="1">
    <citation type="journal article" date="2007" name="Science">
        <title>The Chlamydomonas genome reveals the evolution of key animal and plant functions.</title>
        <authorList>
            <person name="Merchant S.S."/>
            <person name="Prochnik S.E."/>
            <person name="Vallon O."/>
            <person name="Harris E.H."/>
            <person name="Karpowicz S.J."/>
            <person name="Witman G.B."/>
            <person name="Terry A."/>
            <person name="Salamov A."/>
            <person name="Fritz-Laylin L.K."/>
            <person name="Marechal-Drouard L."/>
            <person name="Marshall W.F."/>
            <person name="Qu L.H."/>
            <person name="Nelson D.R."/>
            <person name="Sanderfoot A.A."/>
            <person name="Spalding M.H."/>
            <person name="Kapitonov V.V."/>
            <person name="Ren Q."/>
            <person name="Ferris P."/>
            <person name="Lindquist E."/>
            <person name="Shapiro H."/>
            <person name="Lucas S.M."/>
            <person name="Grimwood J."/>
            <person name="Schmutz J."/>
            <person name="Cardol P."/>
            <person name="Cerutti H."/>
            <person name="Chanfreau G."/>
            <person name="Chen C.L."/>
            <person name="Cognat V."/>
            <person name="Croft M.T."/>
            <person name="Dent R."/>
            <person name="Dutcher S."/>
            <person name="Fernandez E."/>
            <person name="Fukuzawa H."/>
            <person name="Gonzalez-Ballester D."/>
            <person name="Gonzalez-Halphen D."/>
            <person name="Hallmann A."/>
            <person name="Hanikenne M."/>
            <person name="Hippler M."/>
            <person name="Inwood W."/>
            <person name="Jabbari K."/>
            <person name="Kalanon M."/>
            <person name="Kuras R."/>
            <person name="Lefebvre P.A."/>
            <person name="Lemaire S.D."/>
            <person name="Lobanov A.V."/>
            <person name="Lohr M."/>
            <person name="Manuell A."/>
            <person name="Meier I."/>
            <person name="Mets L."/>
            <person name="Mittag M."/>
            <person name="Mittelmeier T."/>
            <person name="Moroney J.V."/>
            <person name="Moseley J."/>
            <person name="Napoli C."/>
            <person name="Nedelcu A.M."/>
            <person name="Niyogi K."/>
            <person name="Novoselov S.V."/>
            <person name="Paulsen I.T."/>
            <person name="Pazour G."/>
            <person name="Purton S."/>
            <person name="Ral J.P."/>
            <person name="Riano-Pachon D.M."/>
            <person name="Riekhof W."/>
            <person name="Rymarquis L."/>
            <person name="Schroda M."/>
            <person name="Stern D."/>
            <person name="Umen J."/>
            <person name="Willows R."/>
            <person name="Wilson N."/>
            <person name="Zimmer S.L."/>
            <person name="Allmer J."/>
            <person name="Balk J."/>
            <person name="Bisova K."/>
            <person name="Chen C.J."/>
            <person name="Elias M."/>
            <person name="Gendler K."/>
            <person name="Hauser C."/>
            <person name="Lamb M.R."/>
            <person name="Ledford H."/>
            <person name="Long J.C."/>
            <person name="Minagawa J."/>
            <person name="Page M.D."/>
            <person name="Pan J."/>
            <person name="Pootakham W."/>
            <person name="Roje S."/>
            <person name="Rose A."/>
            <person name="Stahlberg E."/>
            <person name="Terauchi A.M."/>
            <person name="Yang P."/>
            <person name="Ball S."/>
            <person name="Bowler C."/>
            <person name="Dieckmann C.L."/>
            <person name="Gladyshev V.N."/>
            <person name="Green P."/>
            <person name="Jorgensen R."/>
            <person name="Mayfield S."/>
            <person name="Mueller-Roeber B."/>
            <person name="Rajamani S."/>
            <person name="Sayre R.T."/>
            <person name="Brokstein P."/>
            <person name="Dubchak I."/>
            <person name="Goodstein D."/>
            <person name="Hornick L."/>
            <person name="Huang Y.W."/>
            <person name="Jhaveri J."/>
            <person name="Luo Y."/>
            <person name="Martinez D."/>
            <person name="Ngau W.C."/>
            <person name="Otillar B."/>
            <person name="Poliakov A."/>
            <person name="Porter A."/>
            <person name="Szajkowski L."/>
            <person name="Werner G."/>
            <person name="Zhou K."/>
            <person name="Grigoriev I.V."/>
            <person name="Rokhsar D.S."/>
            <person name="Grossman A.R."/>
        </authorList>
    </citation>
    <scope>NUCLEOTIDE SEQUENCE [LARGE SCALE GENOMIC DNA]</scope>
    <source>
        <strain evidence="10">CC-503</strain>
    </source>
</reference>
<dbReference type="InterPro" id="IPR006201">
    <property type="entry name" value="Neur_channel"/>
</dbReference>
<feature type="compositionally biased region" description="Polar residues" evidence="5">
    <location>
        <begin position="1491"/>
        <end position="1520"/>
    </location>
</feature>
<dbReference type="STRING" id="3055.A0A2K3E2H7"/>